<dbReference type="RefSeq" id="WP_077451304.1">
    <property type="nucleotide sequence ID" value="NZ_FUGE01000154.1"/>
</dbReference>
<evidence type="ECO:0000256" key="1">
    <source>
        <dbReference type="ARBA" id="ARBA00022737"/>
    </source>
</evidence>
<organism evidence="4 5">
    <name type="scientific">Psychrobacter piechaudii</name>
    <dbReference type="NCBI Taxonomy" id="1945521"/>
    <lineage>
        <taxon>Bacteria</taxon>
        <taxon>Pseudomonadati</taxon>
        <taxon>Pseudomonadota</taxon>
        <taxon>Gammaproteobacteria</taxon>
        <taxon>Moraxellales</taxon>
        <taxon>Moraxellaceae</taxon>
        <taxon>Psychrobacter</taxon>
    </lineage>
</organism>
<dbReference type="PANTHER" id="PTHR44227:SF3">
    <property type="entry name" value="PROTEIN O-MANNOSYL-TRANSFERASE TMTC4"/>
    <property type="match status" value="1"/>
</dbReference>
<dbReference type="AlphaFoldDB" id="A0A1R4GVK3"/>
<dbReference type="EMBL" id="FUGE01000154">
    <property type="protein sequence ID" value="SJM72151.1"/>
    <property type="molecule type" value="Genomic_DNA"/>
</dbReference>
<evidence type="ECO:0000256" key="2">
    <source>
        <dbReference type="ARBA" id="ARBA00022803"/>
    </source>
</evidence>
<sequence>MTSIAQNYLTTERISWLTLSRSFGLARTYKRLAIVMATTGVMLGCQSVTYPDAQHAASPLYSSGQANEIAYIRTQMAAQYLQHNQLDNAKRQLERALAANETYAPAYDMMGILLQTEGSPLNITKAESYFQKALILQPQLMKARNNYGVYLAQLGRYEEALTQFEIAGAALGYEGRIKALENLGVTALKVDNYELATDTFVRILERDRNNFLAHLELVDLLILSNQWQQAKILYAEMLALVAEQDIIHPRIQQQGAKLSL</sequence>
<dbReference type="PANTHER" id="PTHR44227">
    <property type="match status" value="1"/>
</dbReference>
<dbReference type="SMART" id="SM00028">
    <property type="entry name" value="TPR"/>
    <property type="match status" value="4"/>
</dbReference>
<feature type="repeat" description="TPR" evidence="3">
    <location>
        <begin position="177"/>
        <end position="210"/>
    </location>
</feature>
<evidence type="ECO:0000256" key="3">
    <source>
        <dbReference type="PROSITE-ProRule" id="PRU00339"/>
    </source>
</evidence>
<dbReference type="STRING" id="1945521.A1232T_01575"/>
<dbReference type="SUPFAM" id="SSF48452">
    <property type="entry name" value="TPR-like"/>
    <property type="match status" value="1"/>
</dbReference>
<dbReference type="Gene3D" id="1.25.40.10">
    <property type="entry name" value="Tetratricopeptide repeat domain"/>
    <property type="match status" value="1"/>
</dbReference>
<dbReference type="Proteomes" id="UP000188357">
    <property type="component" value="Unassembled WGS sequence"/>
</dbReference>
<dbReference type="OrthoDB" id="129043at2"/>
<reference evidence="4 5" key="1">
    <citation type="submission" date="2017-02" db="EMBL/GenBank/DDBJ databases">
        <authorList>
            <person name="Peterson S.W."/>
        </authorList>
    </citation>
    <scope>NUCLEOTIDE SEQUENCE [LARGE SCALE GENOMIC DNA]</scope>
    <source>
        <strain evidence="4">Psychrobacter_piechaudii</strain>
    </source>
</reference>
<dbReference type="Pfam" id="PF13432">
    <property type="entry name" value="TPR_16"/>
    <property type="match status" value="1"/>
</dbReference>
<accession>A0A1R4GVK3</accession>
<keyword evidence="2 3" id="KW-0802">TPR repeat</keyword>
<dbReference type="PROSITE" id="PS50005">
    <property type="entry name" value="TPR"/>
    <property type="match status" value="1"/>
</dbReference>
<evidence type="ECO:0000313" key="5">
    <source>
        <dbReference type="Proteomes" id="UP000188357"/>
    </source>
</evidence>
<dbReference type="InterPro" id="IPR052346">
    <property type="entry name" value="O-mannosyl-transferase_TMTC"/>
</dbReference>
<proteinExistence type="predicted"/>
<keyword evidence="1" id="KW-0677">Repeat</keyword>
<protein>
    <submittedName>
        <fullName evidence="4">Tetratricopeptide repeat protein</fullName>
    </submittedName>
</protein>
<dbReference type="InterPro" id="IPR011990">
    <property type="entry name" value="TPR-like_helical_dom_sf"/>
</dbReference>
<keyword evidence="5" id="KW-1185">Reference proteome</keyword>
<evidence type="ECO:0000313" key="4">
    <source>
        <dbReference type="EMBL" id="SJM72151.1"/>
    </source>
</evidence>
<name>A0A1R4GVK3_9GAMM</name>
<gene>
    <name evidence="4" type="ORF">A1232T_01575</name>
</gene>
<dbReference type="InterPro" id="IPR019734">
    <property type="entry name" value="TPR_rpt"/>
</dbReference>